<dbReference type="PANTHER" id="PTHR31672:SF13">
    <property type="entry name" value="F-BOX PROTEIN CPR30-LIKE"/>
    <property type="match status" value="1"/>
</dbReference>
<evidence type="ECO:0000313" key="1">
    <source>
        <dbReference type="EMBL" id="SPD01152.1"/>
    </source>
</evidence>
<dbReference type="PANTHER" id="PTHR31672">
    <property type="entry name" value="BNACNNG10540D PROTEIN"/>
    <property type="match status" value="1"/>
</dbReference>
<gene>
    <name evidence="1" type="ORF">FSB_LOCUS29034</name>
</gene>
<accession>A0A2N9GNG7</accession>
<reference evidence="1" key="1">
    <citation type="submission" date="2018-02" db="EMBL/GenBank/DDBJ databases">
        <authorList>
            <person name="Cohen D.B."/>
            <person name="Kent A.D."/>
        </authorList>
    </citation>
    <scope>NUCLEOTIDE SEQUENCE</scope>
</reference>
<evidence type="ECO:0008006" key="2">
    <source>
        <dbReference type="Google" id="ProtNLM"/>
    </source>
</evidence>
<dbReference type="EMBL" id="OIVN01002165">
    <property type="protein sequence ID" value="SPD01152.1"/>
    <property type="molecule type" value="Genomic_DNA"/>
</dbReference>
<proteinExistence type="predicted"/>
<dbReference type="InterPro" id="IPR050796">
    <property type="entry name" value="SCF_F-box_component"/>
</dbReference>
<dbReference type="AlphaFoldDB" id="A0A2N9GNG7"/>
<sequence>MGSKRNSTNCIGTTTTTKISMNTPALISLSMIQAFPEISNVIGTYNGLVCLAEDFMYRLYDFILWNPCVRKFVELPPPNVSIQHTRFVAMNLLFPPEVEVYSLAIGEWRMVTALAPIGDVCGRGTQAFINGALHCIAMQNVTHNKSTYFVMLAISAYGNSLALFHDTDRALNIWVMKERSGEVILENLREQLVSCDLESQKIKDLGIAGYGYTFAGSYVESLVLLDKPNRAVTY</sequence>
<name>A0A2N9GNG7_FAGSY</name>
<protein>
    <recommendedName>
        <fullName evidence="2">F-box associated domain-containing protein</fullName>
    </recommendedName>
</protein>
<organism evidence="1">
    <name type="scientific">Fagus sylvatica</name>
    <name type="common">Beechnut</name>
    <dbReference type="NCBI Taxonomy" id="28930"/>
    <lineage>
        <taxon>Eukaryota</taxon>
        <taxon>Viridiplantae</taxon>
        <taxon>Streptophyta</taxon>
        <taxon>Embryophyta</taxon>
        <taxon>Tracheophyta</taxon>
        <taxon>Spermatophyta</taxon>
        <taxon>Magnoliopsida</taxon>
        <taxon>eudicotyledons</taxon>
        <taxon>Gunneridae</taxon>
        <taxon>Pentapetalae</taxon>
        <taxon>rosids</taxon>
        <taxon>fabids</taxon>
        <taxon>Fagales</taxon>
        <taxon>Fagaceae</taxon>
        <taxon>Fagus</taxon>
    </lineage>
</organism>